<keyword evidence="2" id="KW-0805">Transcription regulation</keyword>
<dbReference type="GO" id="GO:0000785">
    <property type="term" value="C:chromatin"/>
    <property type="evidence" value="ECO:0007669"/>
    <property type="project" value="TreeGrafter"/>
</dbReference>
<evidence type="ECO:0000256" key="2">
    <source>
        <dbReference type="ARBA" id="ARBA00023015"/>
    </source>
</evidence>
<evidence type="ECO:0000256" key="6">
    <source>
        <dbReference type="PROSITE-ProRule" id="PRU00201"/>
    </source>
</evidence>
<gene>
    <name evidence="9" type="ORF">Baya_10355</name>
</gene>
<evidence type="ECO:0000259" key="8">
    <source>
        <dbReference type="PROSITE" id="PS50252"/>
    </source>
</evidence>
<dbReference type="Gene3D" id="2.60.40.820">
    <property type="entry name" value="Transcription factor, T-box"/>
    <property type="match status" value="2"/>
</dbReference>
<dbReference type="GO" id="GO:0000981">
    <property type="term" value="F:DNA-binding transcription factor activity, RNA polymerase II-specific"/>
    <property type="evidence" value="ECO:0007669"/>
    <property type="project" value="TreeGrafter"/>
</dbReference>
<dbReference type="OrthoDB" id="7442607at2759"/>
<dbReference type="Pfam" id="PF00907">
    <property type="entry name" value="T-box"/>
    <property type="match status" value="1"/>
</dbReference>
<keyword evidence="5 6" id="KW-0539">Nucleus</keyword>
<dbReference type="Proteomes" id="UP000319801">
    <property type="component" value="Unassembled WGS sequence"/>
</dbReference>
<dbReference type="InterPro" id="IPR018186">
    <property type="entry name" value="TF_T-box_CS"/>
</dbReference>
<feature type="domain" description="T-box" evidence="8">
    <location>
        <begin position="98"/>
        <end position="260"/>
    </location>
</feature>
<dbReference type="AlphaFoldDB" id="A0A556UYU6"/>
<comment type="subcellular location">
    <subcellularLocation>
        <location evidence="1 6">Nucleus</location>
    </subcellularLocation>
</comment>
<evidence type="ECO:0000256" key="5">
    <source>
        <dbReference type="ARBA" id="ARBA00023242"/>
    </source>
</evidence>
<keyword evidence="3 6" id="KW-0238">DNA-binding</keyword>
<evidence type="ECO:0000313" key="9">
    <source>
        <dbReference type="EMBL" id="TSP79481.1"/>
    </source>
</evidence>
<dbReference type="FunFam" id="2.60.40.820:FF:000023">
    <property type="entry name" value="CSON002431 protein"/>
    <property type="match status" value="1"/>
</dbReference>
<dbReference type="InterPro" id="IPR008967">
    <property type="entry name" value="p53-like_TF_DNA-bd_sf"/>
</dbReference>
<dbReference type="SMART" id="SM00425">
    <property type="entry name" value="TBOX"/>
    <property type="match status" value="1"/>
</dbReference>
<dbReference type="PANTHER" id="PTHR11267">
    <property type="entry name" value="T-BOX PROTEIN-RELATED"/>
    <property type="match status" value="1"/>
</dbReference>
<organism evidence="9 10">
    <name type="scientific">Bagarius yarrelli</name>
    <name type="common">Goonch</name>
    <name type="synonym">Bagrus yarrelli</name>
    <dbReference type="NCBI Taxonomy" id="175774"/>
    <lineage>
        <taxon>Eukaryota</taxon>
        <taxon>Metazoa</taxon>
        <taxon>Chordata</taxon>
        <taxon>Craniata</taxon>
        <taxon>Vertebrata</taxon>
        <taxon>Euteleostomi</taxon>
        <taxon>Actinopterygii</taxon>
        <taxon>Neopterygii</taxon>
        <taxon>Teleostei</taxon>
        <taxon>Ostariophysi</taxon>
        <taxon>Siluriformes</taxon>
        <taxon>Sisoridae</taxon>
        <taxon>Sisorinae</taxon>
        <taxon>Bagarius</taxon>
    </lineage>
</organism>
<dbReference type="PANTHER" id="PTHR11267:SF20">
    <property type="entry name" value="T-BOX TRANSCRIPTION FACTOR TBX18"/>
    <property type="match status" value="1"/>
</dbReference>
<evidence type="ECO:0000256" key="4">
    <source>
        <dbReference type="ARBA" id="ARBA00023163"/>
    </source>
</evidence>
<reference evidence="9 10" key="1">
    <citation type="journal article" date="2019" name="Genome Biol. Evol.">
        <title>Whole-Genome Sequencing of the Giant Devil Catfish, Bagarius yarrelli.</title>
        <authorList>
            <person name="Jiang W."/>
            <person name="Lv Y."/>
            <person name="Cheng L."/>
            <person name="Yang K."/>
            <person name="Chao B."/>
            <person name="Wang X."/>
            <person name="Li Y."/>
            <person name="Pan X."/>
            <person name="You X."/>
            <person name="Zhang Y."/>
            <person name="Yang J."/>
            <person name="Li J."/>
            <person name="Zhang X."/>
            <person name="Liu S."/>
            <person name="Sun C."/>
            <person name="Yang J."/>
            <person name="Shi Q."/>
        </authorList>
    </citation>
    <scope>NUCLEOTIDE SEQUENCE [LARGE SCALE GENOMIC DNA]</scope>
    <source>
        <strain evidence="9">JWS20170419001</strain>
        <tissue evidence="9">Muscle</tissue>
    </source>
</reference>
<evidence type="ECO:0000313" key="10">
    <source>
        <dbReference type="Proteomes" id="UP000319801"/>
    </source>
</evidence>
<name>A0A556UYU6_BAGYA</name>
<comment type="caution">
    <text evidence="9">The sequence shown here is derived from an EMBL/GenBank/DDBJ whole genome shotgun (WGS) entry which is preliminary data.</text>
</comment>
<protein>
    <submittedName>
        <fullName evidence="9">T-box transcription factor TBX18</fullName>
    </submittedName>
</protein>
<dbReference type="InterPro" id="IPR036960">
    <property type="entry name" value="T-box_sf"/>
</dbReference>
<keyword evidence="4" id="KW-0804">Transcription</keyword>
<feature type="region of interest" description="Disordered" evidence="7">
    <location>
        <begin position="69"/>
        <end position="101"/>
    </location>
</feature>
<evidence type="ECO:0000256" key="1">
    <source>
        <dbReference type="ARBA" id="ARBA00004123"/>
    </source>
</evidence>
<keyword evidence="10" id="KW-1185">Reference proteome</keyword>
<dbReference type="PROSITE" id="PS50252">
    <property type="entry name" value="TBOX_3"/>
    <property type="match status" value="1"/>
</dbReference>
<comment type="caution">
    <text evidence="6">Lacks conserved residue(s) required for the propagation of feature annotation.</text>
</comment>
<dbReference type="SUPFAM" id="SSF49417">
    <property type="entry name" value="p53-like transcription factors"/>
    <property type="match status" value="1"/>
</dbReference>
<dbReference type="GO" id="GO:0060429">
    <property type="term" value="P:epithelium development"/>
    <property type="evidence" value="ECO:0007669"/>
    <property type="project" value="UniProtKB-ARBA"/>
</dbReference>
<proteinExistence type="predicted"/>
<dbReference type="GO" id="GO:0045893">
    <property type="term" value="P:positive regulation of DNA-templated transcription"/>
    <property type="evidence" value="ECO:0007669"/>
    <property type="project" value="InterPro"/>
</dbReference>
<dbReference type="GO" id="GO:0001708">
    <property type="term" value="P:cell fate specification"/>
    <property type="evidence" value="ECO:0007669"/>
    <property type="project" value="TreeGrafter"/>
</dbReference>
<evidence type="ECO:0000256" key="7">
    <source>
        <dbReference type="SAM" id="MobiDB-lite"/>
    </source>
</evidence>
<dbReference type="GO" id="GO:0005634">
    <property type="term" value="C:nucleus"/>
    <property type="evidence" value="ECO:0007669"/>
    <property type="project" value="UniProtKB-SubCell"/>
</dbReference>
<sequence length="516" mass="55773">MAEKRRSPCTMSLKAHAFSVEALIGAEKRRKLDDEERESCFGEVNEVASLAESACGGGRNCDTDCDASPECEDVGSDSPRPVSRSSQLLSSPQPASGRTAEEMRVELQGSDLWKRFHDIGTEMIITKAGRYVYHSSKWMVAGNADSPVPPRVYIHPDSPASGETWMRQVISFDKLKLTNNELDDQGHIILHSMHKYQPRVHVIRKECGDELSPVKDVPTGDGVKVFSFPETVFTTVTAYQNQQITRLKIDRNPFAKGFRDSGRNRMGLEALVESYAFWRPSLRTLTFEDIPGMTKPGAAGSHGVVGSSAHTHLLSTSSCSSPAFHLATGAGPVCDYSACSRSSHPLHRFASPLTADSYSRLGSPATDAFTSTRNPAYVGGSDGEAFSCTQTGLPIQIPGMPGHASQLQYFMPSPAHNAFSTTQSAPSSYNGFRLHSPYSLYGYNFSTSPRLAASPEKMAATQSSVLGSSPSGTLTDRQVLSPVDGLHMLSGSQQSLFESRTLGLTSSTSQVTAHMA</sequence>
<dbReference type="InterPro" id="IPR046360">
    <property type="entry name" value="T-box_DNA-bd"/>
</dbReference>
<dbReference type="GO" id="GO:0009653">
    <property type="term" value="P:anatomical structure morphogenesis"/>
    <property type="evidence" value="ECO:0007669"/>
    <property type="project" value="UniProtKB-ARBA"/>
</dbReference>
<feature type="compositionally biased region" description="Low complexity" evidence="7">
    <location>
        <begin position="78"/>
        <end position="96"/>
    </location>
</feature>
<dbReference type="PROSITE" id="PS01264">
    <property type="entry name" value="TBOX_2"/>
    <property type="match status" value="1"/>
</dbReference>
<dbReference type="GO" id="GO:0000978">
    <property type="term" value="F:RNA polymerase II cis-regulatory region sequence-specific DNA binding"/>
    <property type="evidence" value="ECO:0007669"/>
    <property type="project" value="InterPro"/>
</dbReference>
<dbReference type="InterPro" id="IPR001699">
    <property type="entry name" value="TF_T-box"/>
</dbReference>
<accession>A0A556UYU6</accession>
<evidence type="ECO:0000256" key="3">
    <source>
        <dbReference type="ARBA" id="ARBA00023125"/>
    </source>
</evidence>
<dbReference type="EMBL" id="VCAZ01000079">
    <property type="protein sequence ID" value="TSP79481.1"/>
    <property type="molecule type" value="Genomic_DNA"/>
</dbReference>